<feature type="compositionally biased region" description="Low complexity" evidence="6">
    <location>
        <begin position="16"/>
        <end position="26"/>
    </location>
</feature>
<organism evidence="8 9">
    <name type="scientific">Streptomyces hygroscopicus</name>
    <dbReference type="NCBI Taxonomy" id="1912"/>
    <lineage>
        <taxon>Bacteria</taxon>
        <taxon>Bacillati</taxon>
        <taxon>Actinomycetota</taxon>
        <taxon>Actinomycetes</taxon>
        <taxon>Kitasatosporales</taxon>
        <taxon>Streptomycetaceae</taxon>
        <taxon>Streptomyces</taxon>
        <taxon>Streptomyces violaceusniger group</taxon>
    </lineage>
</organism>
<dbReference type="NCBIfam" id="TIGR01003">
    <property type="entry name" value="PTS_HPr_family"/>
    <property type="match status" value="1"/>
</dbReference>
<evidence type="ECO:0000256" key="5">
    <source>
        <dbReference type="ARBA" id="ARBA00022683"/>
    </source>
</evidence>
<evidence type="ECO:0000313" key="8">
    <source>
        <dbReference type="EMBL" id="GHJ33913.1"/>
    </source>
</evidence>
<evidence type="ECO:0000256" key="4">
    <source>
        <dbReference type="ARBA" id="ARBA00022490"/>
    </source>
</evidence>
<evidence type="ECO:0000256" key="3">
    <source>
        <dbReference type="ARBA" id="ARBA00020422"/>
    </source>
</evidence>
<dbReference type="PANTHER" id="PTHR33705">
    <property type="entry name" value="PHOSPHOCARRIER PROTEIN HPR"/>
    <property type="match status" value="1"/>
</dbReference>
<dbReference type="CDD" id="cd00367">
    <property type="entry name" value="PTS-HPr_like"/>
    <property type="match status" value="1"/>
</dbReference>
<dbReference type="PANTHER" id="PTHR33705:SF2">
    <property type="entry name" value="PHOSPHOCARRIER PROTEIN NPR"/>
    <property type="match status" value="1"/>
</dbReference>
<evidence type="ECO:0000256" key="2">
    <source>
        <dbReference type="ARBA" id="ARBA00004496"/>
    </source>
</evidence>
<dbReference type="InterPro" id="IPR000032">
    <property type="entry name" value="HPr-like"/>
</dbReference>
<evidence type="ECO:0000259" key="7">
    <source>
        <dbReference type="PROSITE" id="PS51350"/>
    </source>
</evidence>
<dbReference type="PROSITE" id="PS51350">
    <property type="entry name" value="PTS_HPR_DOM"/>
    <property type="match status" value="1"/>
</dbReference>
<feature type="region of interest" description="Disordered" evidence="6">
    <location>
        <begin position="1"/>
        <end position="26"/>
    </location>
</feature>
<comment type="caution">
    <text evidence="8">The sequence shown here is derived from an EMBL/GenBank/DDBJ whole genome shotgun (WGS) entry which is preliminary data.</text>
</comment>
<accession>A0ABQ3UED4</accession>
<dbReference type="EMBL" id="BNEK01000005">
    <property type="protein sequence ID" value="GHJ33913.1"/>
    <property type="molecule type" value="Genomic_DNA"/>
</dbReference>
<keyword evidence="4" id="KW-0963">Cytoplasm</keyword>
<proteinExistence type="predicted"/>
<protein>
    <recommendedName>
        <fullName evidence="3">Phosphocarrier protein HPr</fullName>
    </recommendedName>
</protein>
<reference evidence="8" key="1">
    <citation type="submission" date="2024-05" db="EMBL/GenBank/DDBJ databases">
        <title>Whole genome shotgun sequence of Streptomyces hygroscopicus NBRC 113678.</title>
        <authorList>
            <person name="Komaki H."/>
            <person name="Tamura T."/>
        </authorList>
    </citation>
    <scope>NUCLEOTIDE SEQUENCE</scope>
    <source>
        <strain evidence="8">N11-34</strain>
    </source>
</reference>
<keyword evidence="5" id="KW-0598">Phosphotransferase system</keyword>
<dbReference type="PROSITE" id="PS00369">
    <property type="entry name" value="PTS_HPR_HIS"/>
    <property type="match status" value="1"/>
</dbReference>
<gene>
    <name evidence="8" type="ORF">TPA0910_83460</name>
</gene>
<comment type="function">
    <text evidence="1">General (non sugar-specific) component of the phosphoenolpyruvate-dependent sugar phosphotransferase system (sugar PTS). This major carbohydrate active-transport system catalyzes the phosphorylation of incoming sugar substrates concomitantly with their translocation across the cell membrane. The phosphoryl group from phosphoenolpyruvate (PEP) is transferred to the phosphoryl carrier protein HPr by enzyme I. Phospho-HPr then transfers it to the PTS EIIA domain.</text>
</comment>
<dbReference type="PRINTS" id="PR00107">
    <property type="entry name" value="PHOSPHOCPHPR"/>
</dbReference>
<dbReference type="Gene3D" id="3.30.1340.10">
    <property type="entry name" value="HPr-like"/>
    <property type="match status" value="1"/>
</dbReference>
<dbReference type="SUPFAM" id="SSF55594">
    <property type="entry name" value="HPr-like"/>
    <property type="match status" value="1"/>
</dbReference>
<feature type="domain" description="HPr" evidence="7">
    <location>
        <begin position="31"/>
        <end position="122"/>
    </location>
</feature>
<dbReference type="InterPro" id="IPR035895">
    <property type="entry name" value="HPr-like_sf"/>
</dbReference>
<dbReference type="Proteomes" id="UP001054854">
    <property type="component" value="Unassembled WGS sequence"/>
</dbReference>
<name>A0ABQ3UED4_STRHY</name>
<evidence type="ECO:0000313" key="9">
    <source>
        <dbReference type="Proteomes" id="UP001054854"/>
    </source>
</evidence>
<dbReference type="Pfam" id="PF00381">
    <property type="entry name" value="PTS-HPr"/>
    <property type="match status" value="1"/>
</dbReference>
<keyword evidence="9" id="KW-1185">Reference proteome</keyword>
<comment type="subcellular location">
    <subcellularLocation>
        <location evidence="2">Cytoplasm</location>
    </subcellularLocation>
</comment>
<sequence length="122" mass="12556">MTRGRPPEPPLPSVTPPVKSVTPPVKGASVMPQRVVAIGSRSGLHARPATVFVQTAAKQPVKVTIARDGRDPVDARSLLSVLALGAAHGDSVVLAAEGEGAETALEELAVLLGRDHDTGDED</sequence>
<evidence type="ECO:0000256" key="1">
    <source>
        <dbReference type="ARBA" id="ARBA00003681"/>
    </source>
</evidence>
<dbReference type="InterPro" id="IPR050399">
    <property type="entry name" value="HPr"/>
</dbReference>
<evidence type="ECO:0000256" key="6">
    <source>
        <dbReference type="SAM" id="MobiDB-lite"/>
    </source>
</evidence>
<dbReference type="InterPro" id="IPR001020">
    <property type="entry name" value="PTS_HPr_His_P_site"/>
</dbReference>